<protein>
    <submittedName>
        <fullName evidence="2">Uncharacterized protein</fullName>
    </submittedName>
</protein>
<keyword evidence="3" id="KW-1185">Reference proteome</keyword>
<dbReference type="RefSeq" id="WP_121938084.1">
    <property type="nucleotide sequence ID" value="NZ_REFR01000010.1"/>
</dbReference>
<sequence length="72" mass="7304">MTSPPGTLLRIFKIPALLLAVSLGGLILALVIEGPADIAAALAAGAPIAVVIRAVSRPAHEDDTAPRRAGER</sequence>
<gene>
    <name evidence="2" type="ORF">BXY39_1388</name>
</gene>
<dbReference type="AlphaFoldDB" id="A0A3M0CGK8"/>
<name>A0A3M0CGK8_9PROT</name>
<dbReference type="InParanoid" id="A0A3M0CGK8"/>
<comment type="caution">
    <text evidence="2">The sequence shown here is derived from an EMBL/GenBank/DDBJ whole genome shotgun (WGS) entry which is preliminary data.</text>
</comment>
<dbReference type="EMBL" id="REFR01000010">
    <property type="protein sequence ID" value="RMB08748.1"/>
    <property type="molecule type" value="Genomic_DNA"/>
</dbReference>
<evidence type="ECO:0000313" key="3">
    <source>
        <dbReference type="Proteomes" id="UP000271227"/>
    </source>
</evidence>
<evidence type="ECO:0000313" key="2">
    <source>
        <dbReference type="EMBL" id="RMB08748.1"/>
    </source>
</evidence>
<reference evidence="2 3" key="1">
    <citation type="submission" date="2018-10" db="EMBL/GenBank/DDBJ databases">
        <title>Genomic Encyclopedia of Archaeal and Bacterial Type Strains, Phase II (KMG-II): from individual species to whole genera.</title>
        <authorList>
            <person name="Goeker M."/>
        </authorList>
    </citation>
    <scope>NUCLEOTIDE SEQUENCE [LARGE SCALE GENOMIC DNA]</scope>
    <source>
        <strain evidence="2 3">DSM 25217</strain>
    </source>
</reference>
<keyword evidence="1" id="KW-0812">Transmembrane</keyword>
<evidence type="ECO:0000256" key="1">
    <source>
        <dbReference type="SAM" id="Phobius"/>
    </source>
</evidence>
<accession>A0A3M0CGK8</accession>
<feature type="transmembrane region" description="Helical" evidence="1">
    <location>
        <begin position="12"/>
        <end position="32"/>
    </location>
</feature>
<organism evidence="2 3">
    <name type="scientific">Eilatimonas milleporae</name>
    <dbReference type="NCBI Taxonomy" id="911205"/>
    <lineage>
        <taxon>Bacteria</taxon>
        <taxon>Pseudomonadati</taxon>
        <taxon>Pseudomonadota</taxon>
        <taxon>Alphaproteobacteria</taxon>
        <taxon>Kordiimonadales</taxon>
        <taxon>Kordiimonadaceae</taxon>
        <taxon>Eilatimonas</taxon>
    </lineage>
</organism>
<proteinExistence type="predicted"/>
<dbReference type="Proteomes" id="UP000271227">
    <property type="component" value="Unassembled WGS sequence"/>
</dbReference>
<keyword evidence="1" id="KW-1133">Transmembrane helix</keyword>
<keyword evidence="1" id="KW-0472">Membrane</keyword>